<proteinExistence type="predicted"/>
<organism evidence="2 3">
    <name type="scientific">Chryseobacterium gambrini</name>
    <dbReference type="NCBI Taxonomy" id="373672"/>
    <lineage>
        <taxon>Bacteria</taxon>
        <taxon>Pseudomonadati</taxon>
        <taxon>Bacteroidota</taxon>
        <taxon>Flavobacteriia</taxon>
        <taxon>Flavobacteriales</taxon>
        <taxon>Weeksellaceae</taxon>
        <taxon>Chryseobacterium group</taxon>
        <taxon>Chryseobacterium</taxon>
    </lineage>
</organism>
<evidence type="ECO:0000313" key="2">
    <source>
        <dbReference type="EMBL" id="BEV06248.1"/>
    </source>
</evidence>
<keyword evidence="1" id="KW-1133">Transmembrane helix</keyword>
<name>A0ABM8KCS9_9FLAO</name>
<reference evidence="2 3" key="1">
    <citation type="journal article" date="2020" name="Microbes Environ.">
        <title>Synthetic bacterial community of duckweed: a simple and stable system to study plant-microbe interactions.</title>
        <authorList>
            <person name="Ishizawa H."/>
            <person name="Tada M."/>
            <person name="Kuroda M."/>
            <person name="Inoue D."/>
            <person name="Futamata H."/>
            <person name="Ike M."/>
        </authorList>
    </citation>
    <scope>NUCLEOTIDE SEQUENCE [LARGE SCALE GENOMIC DNA]</scope>
    <source>
        <strain evidence="2 3">DW100</strain>
    </source>
</reference>
<keyword evidence="1" id="KW-0812">Transmembrane</keyword>
<gene>
    <name evidence="2" type="ORF">CRDW_36220</name>
</gene>
<evidence type="ECO:0000256" key="1">
    <source>
        <dbReference type="SAM" id="Phobius"/>
    </source>
</evidence>
<protein>
    <submittedName>
        <fullName evidence="2">Cytochrome ubiquinol oxidase subunit I</fullName>
    </submittedName>
</protein>
<evidence type="ECO:0000313" key="3">
    <source>
        <dbReference type="Proteomes" id="UP001380186"/>
    </source>
</evidence>
<sequence length="138" mass="16031">MKQIVNKNLHLIIISVLIILVGYWYLSSLNGLKNISKRKKYTLAVATSDWHHKNNNGIGVDYEYFIEDRKYSNTINLDLKKGQKYLLVYDSIRHENNVLLDIYPVDNFLSPPINGWNIKELPIQVDTVNINNSILETN</sequence>
<dbReference type="RefSeq" id="WP_338613542.1">
    <property type="nucleotide sequence ID" value="NZ_AP029022.1"/>
</dbReference>
<dbReference type="Proteomes" id="UP001380186">
    <property type="component" value="Chromosome"/>
</dbReference>
<keyword evidence="1" id="KW-0472">Membrane</keyword>
<dbReference type="EMBL" id="AP029022">
    <property type="protein sequence ID" value="BEV06248.1"/>
    <property type="molecule type" value="Genomic_DNA"/>
</dbReference>
<accession>A0ABM8KCS9</accession>
<keyword evidence="3" id="KW-1185">Reference proteome</keyword>
<feature type="transmembrane region" description="Helical" evidence="1">
    <location>
        <begin position="9"/>
        <end position="26"/>
    </location>
</feature>